<evidence type="ECO:0000313" key="7">
    <source>
        <dbReference type="EMBL" id="GAV07590.1"/>
    </source>
</evidence>
<name>A0A1D1W214_RAMVA</name>
<evidence type="ECO:0000256" key="3">
    <source>
        <dbReference type="ARBA" id="ARBA00023242"/>
    </source>
</evidence>
<feature type="region of interest" description="Disordered" evidence="4">
    <location>
        <begin position="467"/>
        <end position="518"/>
    </location>
</feature>
<dbReference type="GO" id="GO:0005847">
    <property type="term" value="C:mRNA cleavage and polyadenylation specificity factor complex"/>
    <property type="evidence" value="ECO:0007669"/>
    <property type="project" value="TreeGrafter"/>
</dbReference>
<keyword evidence="3" id="KW-0539">Nucleus</keyword>
<dbReference type="GO" id="GO:0006397">
    <property type="term" value="P:mRNA processing"/>
    <property type="evidence" value="ECO:0007669"/>
    <property type="project" value="UniProtKB-KW"/>
</dbReference>
<dbReference type="STRING" id="947166.A0A1D1W214"/>
<evidence type="ECO:0000256" key="2">
    <source>
        <dbReference type="ARBA" id="ARBA00022664"/>
    </source>
</evidence>
<evidence type="ECO:0008006" key="9">
    <source>
        <dbReference type="Google" id="ProtNLM"/>
    </source>
</evidence>
<gene>
    <name evidence="7" type="primary">RvY_17409-1</name>
    <name evidence="7" type="synonym">RvY_17409.1</name>
    <name evidence="7" type="ORF">RvY_17409</name>
</gene>
<dbReference type="Gene3D" id="1.25.10.10">
    <property type="entry name" value="Leucine-rich Repeat Variant"/>
    <property type="match status" value="1"/>
</dbReference>
<keyword evidence="2" id="KW-0507">mRNA processing</keyword>
<dbReference type="Pfam" id="PF12295">
    <property type="entry name" value="Symplekin_C"/>
    <property type="match status" value="1"/>
</dbReference>
<feature type="region of interest" description="Disordered" evidence="4">
    <location>
        <begin position="188"/>
        <end position="207"/>
    </location>
</feature>
<dbReference type="Proteomes" id="UP000186922">
    <property type="component" value="Unassembled WGS sequence"/>
</dbReference>
<dbReference type="InterPro" id="IPR022075">
    <property type="entry name" value="Symplekin_C"/>
</dbReference>
<comment type="caution">
    <text evidence="7">The sequence shown here is derived from an EMBL/GenBank/DDBJ whole genome shotgun (WGS) entry which is preliminary data.</text>
</comment>
<evidence type="ECO:0000259" key="5">
    <source>
        <dbReference type="Pfam" id="PF11935"/>
    </source>
</evidence>
<dbReference type="InterPro" id="IPR021850">
    <property type="entry name" value="Symplekin/Pta1"/>
</dbReference>
<organism evidence="7 8">
    <name type="scientific">Ramazzottius varieornatus</name>
    <name type="common">Water bear</name>
    <name type="synonym">Tardigrade</name>
    <dbReference type="NCBI Taxonomy" id="947166"/>
    <lineage>
        <taxon>Eukaryota</taxon>
        <taxon>Metazoa</taxon>
        <taxon>Ecdysozoa</taxon>
        <taxon>Tardigrada</taxon>
        <taxon>Eutardigrada</taxon>
        <taxon>Parachela</taxon>
        <taxon>Hypsibioidea</taxon>
        <taxon>Ramazzottiidae</taxon>
        <taxon>Ramazzottius</taxon>
    </lineage>
</organism>
<protein>
    <recommendedName>
        <fullName evidence="9">Symplekin</fullName>
    </recommendedName>
</protein>
<evidence type="ECO:0000256" key="1">
    <source>
        <dbReference type="ARBA" id="ARBA00004123"/>
    </source>
</evidence>
<accession>A0A1D1W214</accession>
<feature type="compositionally biased region" description="Acidic residues" evidence="4">
    <location>
        <begin position="498"/>
        <end position="508"/>
    </location>
</feature>
<dbReference type="InterPro" id="IPR016024">
    <property type="entry name" value="ARM-type_fold"/>
</dbReference>
<feature type="domain" description="Symplekin C-terminal" evidence="6">
    <location>
        <begin position="887"/>
        <end position="1068"/>
    </location>
</feature>
<feature type="compositionally biased region" description="Low complexity" evidence="4">
    <location>
        <begin position="1194"/>
        <end position="1203"/>
    </location>
</feature>
<evidence type="ECO:0000256" key="4">
    <source>
        <dbReference type="SAM" id="MobiDB-lite"/>
    </source>
</evidence>
<dbReference type="SUPFAM" id="SSF48371">
    <property type="entry name" value="ARM repeat"/>
    <property type="match status" value="1"/>
</dbReference>
<dbReference type="Pfam" id="PF11935">
    <property type="entry name" value="SYMPK_PTA1_N"/>
    <property type="match status" value="1"/>
</dbReference>
<comment type="subcellular location">
    <subcellularLocation>
        <location evidence="1">Nucleus</location>
    </subcellularLocation>
</comment>
<dbReference type="OrthoDB" id="331600at2759"/>
<dbReference type="AlphaFoldDB" id="A0A1D1W214"/>
<feature type="domain" description="Symplekin/Pta1 N-terminal" evidence="5">
    <location>
        <begin position="108"/>
        <end position="336"/>
    </location>
</feature>
<dbReference type="PANTHER" id="PTHR15245">
    <property type="entry name" value="SYMPLEKIN-RELATED"/>
    <property type="match status" value="1"/>
</dbReference>
<feature type="region of interest" description="Disordered" evidence="4">
    <location>
        <begin position="1148"/>
        <end position="1213"/>
    </location>
</feature>
<sequence>MTLSGREAVEVATRVGQLMREANALQSVPGREDARLQLLRAAKDIILEKNLDLIDNFWKEMTDTSKEKSTSLVVFCLDWMREACAVEPTYLKPTRLILFDLLEHQSAIVQKQSLMTTLLLYQDAYRYITLPSTKEKDAEVVWTELAEIKKLVISPLEIGGFEFAGMHLAKRLLTYKFIESVIMCQSPRDPSVPTRNDNEDRSSSLDMPTRLQFTSKEKVEAEGIKLLQILEDCLMLPQPEITYIDRESICGCLFHLARRRPQFLPRVIQRIEFLNTNIPRSINKVGTESLRKYFRASLINILRRSDDGDMLARIADFLATLGLTPLEINRIRPKLQEALKQKRPTTESELPAKRLKMEGSSESTSSDLVGTDLQALAMDLNMKALMSKITPQKVLKLLRSNLTKVPTKMPAYFTSVYIPMGRKSDEEMVQLLARRMAEQMVAASVGPGPAEIARRKAEEQSLANLMKNSQPDDSDAQPISSVLTRGPSLTAQQHKETMEDDGEASDEEEKPHVISDTQETPEVFKATDKAFHVNEITEPILNDDRGNAILSIVNELISNDGNVLNASGEYLYHKCLIRFAVKVGIDALRDRIMKYILEDIGTRAELAFRWIYEEYALARQLKRDPDFHLAPEADELQRYDDCLAKFIRGFIDHAEYREGLVSALYLEVPLVTEGAISLLHYYCAERSLHGAMRLIQKLVTARPNSVQYITPALEMTLHQRKDLQTQAVQTCVKIYGSIPELRETIKDYAVESIKLLNDPVKPPAWFFSDKFGRGAQLEDYAWTEEYQKLCTTLFTGLLSEDPTFLPTLGEIYVKHPSDVKKTIFKVIEQPMKTIGMNAPEVLLFVRNPPPGSESLVLRIIHLLTETHPATPELISSIQSLYTERIPDVRFLIPILNGLPKKDILAALPKLIKLNPALVQEVFHRLLGTGKHKHDAVQRKPSVTPAEVLIELHRIDLTKADAQTLMKATGLCLAEKDMYPQDIMVFILKTLIDMEPLPFLLMRTILQTLTMYPQTRSFVMNILQRLISKEVWNIPVLWDGFVKCCEKTVPQSFPVLLMIPAEKLLPILEKNPVQLKTGLKQHVATMNVRQRGLMNPRTLSVVEYGTLQLPDGAEERNPVELAAVINPLPSMNGQRGNNNTIVLKIEETPEEEAASTLSDQAEENGADSNHEAPDSADEEATMFIKMEDSDDDETPSSPVQTSSSPVPPLGDSAE</sequence>
<keyword evidence="8" id="KW-1185">Reference proteome</keyword>
<dbReference type="PANTHER" id="PTHR15245:SF20">
    <property type="entry name" value="SYMPLEKIN"/>
    <property type="match status" value="1"/>
</dbReference>
<dbReference type="InterPro" id="IPR032460">
    <property type="entry name" value="Symplekin/Pta1_N"/>
</dbReference>
<evidence type="ECO:0000259" key="6">
    <source>
        <dbReference type="Pfam" id="PF12295"/>
    </source>
</evidence>
<evidence type="ECO:0000313" key="8">
    <source>
        <dbReference type="Proteomes" id="UP000186922"/>
    </source>
</evidence>
<feature type="region of interest" description="Disordered" evidence="4">
    <location>
        <begin position="338"/>
        <end position="366"/>
    </location>
</feature>
<dbReference type="EMBL" id="BDGG01000015">
    <property type="protein sequence ID" value="GAV07590.1"/>
    <property type="molecule type" value="Genomic_DNA"/>
</dbReference>
<feature type="compositionally biased region" description="Basic and acidic residues" evidence="4">
    <location>
        <begin position="338"/>
        <end position="359"/>
    </location>
</feature>
<dbReference type="InterPro" id="IPR011989">
    <property type="entry name" value="ARM-like"/>
</dbReference>
<reference evidence="7 8" key="1">
    <citation type="journal article" date="2016" name="Nat. Commun.">
        <title>Extremotolerant tardigrade genome and improved radiotolerance of human cultured cells by tardigrade-unique protein.</title>
        <authorList>
            <person name="Hashimoto T."/>
            <person name="Horikawa D.D."/>
            <person name="Saito Y."/>
            <person name="Kuwahara H."/>
            <person name="Kozuka-Hata H."/>
            <person name="Shin-I T."/>
            <person name="Minakuchi Y."/>
            <person name="Ohishi K."/>
            <person name="Motoyama A."/>
            <person name="Aizu T."/>
            <person name="Enomoto A."/>
            <person name="Kondo K."/>
            <person name="Tanaka S."/>
            <person name="Hara Y."/>
            <person name="Koshikawa S."/>
            <person name="Sagara H."/>
            <person name="Miura T."/>
            <person name="Yokobori S."/>
            <person name="Miyagawa K."/>
            <person name="Suzuki Y."/>
            <person name="Kubo T."/>
            <person name="Oyama M."/>
            <person name="Kohara Y."/>
            <person name="Fujiyama A."/>
            <person name="Arakawa K."/>
            <person name="Katayama T."/>
            <person name="Toyoda A."/>
            <person name="Kunieda T."/>
        </authorList>
    </citation>
    <scope>NUCLEOTIDE SEQUENCE [LARGE SCALE GENOMIC DNA]</scope>
    <source>
        <strain evidence="7 8">YOKOZUNA-1</strain>
    </source>
</reference>
<proteinExistence type="predicted"/>
<feature type="compositionally biased region" description="Polar residues" evidence="4">
    <location>
        <begin position="467"/>
        <end position="492"/>
    </location>
</feature>